<proteinExistence type="predicted"/>
<dbReference type="PANTHER" id="PTHR42850:SF4">
    <property type="entry name" value="ZINC-DEPENDENT ENDOPOLYPHOSPHATASE"/>
    <property type="match status" value="1"/>
</dbReference>
<accession>A0A1M7BLF1</accession>
<dbReference type="GO" id="GO:0008803">
    <property type="term" value="F:bis(5'-nucleosyl)-tetraphosphatase (symmetrical) activity"/>
    <property type="evidence" value="ECO:0007669"/>
    <property type="project" value="TreeGrafter"/>
</dbReference>
<protein>
    <submittedName>
        <fullName evidence="2">Serine/threonine protein phosphatase 1</fullName>
    </submittedName>
</protein>
<dbReference type="Proteomes" id="UP000183974">
    <property type="component" value="Unassembled WGS sequence"/>
</dbReference>
<evidence type="ECO:0000313" key="2">
    <source>
        <dbReference type="EMBL" id="SHL55696.1"/>
    </source>
</evidence>
<reference evidence="2 3" key="1">
    <citation type="submission" date="2016-11" db="EMBL/GenBank/DDBJ databases">
        <authorList>
            <person name="Jaros S."/>
            <person name="Januszkiewicz K."/>
            <person name="Wedrychowicz H."/>
        </authorList>
    </citation>
    <scope>NUCLEOTIDE SEQUENCE [LARGE SCALE GENOMIC DNA]</scope>
    <source>
        <strain evidence="2 3">DSM 29589</strain>
    </source>
</reference>
<organism evidence="2 3">
    <name type="scientific">Roseovarius pacificus</name>
    <dbReference type="NCBI Taxonomy" id="337701"/>
    <lineage>
        <taxon>Bacteria</taxon>
        <taxon>Pseudomonadati</taxon>
        <taxon>Pseudomonadota</taxon>
        <taxon>Alphaproteobacteria</taxon>
        <taxon>Rhodobacterales</taxon>
        <taxon>Roseobacteraceae</taxon>
        <taxon>Roseovarius</taxon>
    </lineage>
</organism>
<dbReference type="RefSeq" id="WP_073034366.1">
    <property type="nucleotide sequence ID" value="NZ_BMLR01000003.1"/>
</dbReference>
<dbReference type="SUPFAM" id="SSF56300">
    <property type="entry name" value="Metallo-dependent phosphatases"/>
    <property type="match status" value="1"/>
</dbReference>
<dbReference type="STRING" id="337701.SAMN05444398_103293"/>
<gene>
    <name evidence="2" type="ORF">SAMN05444398_103293</name>
</gene>
<dbReference type="OrthoDB" id="9807890at2"/>
<name>A0A1M7BLF1_9RHOB</name>
<dbReference type="InterPro" id="IPR029052">
    <property type="entry name" value="Metallo-depent_PP-like"/>
</dbReference>
<dbReference type="EMBL" id="FRBR01000003">
    <property type="protein sequence ID" value="SHL55696.1"/>
    <property type="molecule type" value="Genomic_DNA"/>
</dbReference>
<dbReference type="InterPro" id="IPR004843">
    <property type="entry name" value="Calcineurin-like_PHP"/>
</dbReference>
<sequence length="241" mass="26377">MTRPIYALPDIHGQRAMLEHALSLIDANGGGDARVVFLGDLVDRGPDSRGVIQTLIDGIASGRDWIVLKGNHDDYVPRFLDQGDAHASVNHPELSWFSPRLGGQATMASYGVDTDGRDVADILRDARAAIPQAHRDFLAGLKLWHQEDGLLFVHAGIRPSVSLTDQTAKDMMWIREPFLSHPDPFPWLVVHGHTAIEAPRHCGNRVNLDGGAGWGRPLRPAVFEGGKCWLLSDEGRVVLAP</sequence>
<dbReference type="InterPro" id="IPR050126">
    <property type="entry name" value="Ap4A_hydrolase"/>
</dbReference>
<dbReference type="Pfam" id="PF00149">
    <property type="entry name" value="Metallophos"/>
    <property type="match status" value="1"/>
</dbReference>
<dbReference type="GO" id="GO:0005737">
    <property type="term" value="C:cytoplasm"/>
    <property type="evidence" value="ECO:0007669"/>
    <property type="project" value="TreeGrafter"/>
</dbReference>
<dbReference type="GO" id="GO:0016791">
    <property type="term" value="F:phosphatase activity"/>
    <property type="evidence" value="ECO:0007669"/>
    <property type="project" value="TreeGrafter"/>
</dbReference>
<keyword evidence="3" id="KW-1185">Reference proteome</keyword>
<dbReference type="PANTHER" id="PTHR42850">
    <property type="entry name" value="METALLOPHOSPHOESTERASE"/>
    <property type="match status" value="1"/>
</dbReference>
<dbReference type="GO" id="GO:0110154">
    <property type="term" value="P:RNA decapping"/>
    <property type="evidence" value="ECO:0007669"/>
    <property type="project" value="TreeGrafter"/>
</dbReference>
<evidence type="ECO:0000313" key="3">
    <source>
        <dbReference type="Proteomes" id="UP000183974"/>
    </source>
</evidence>
<dbReference type="AlphaFoldDB" id="A0A1M7BLF1"/>
<feature type="domain" description="Calcineurin-like phosphoesterase" evidence="1">
    <location>
        <begin position="4"/>
        <end position="203"/>
    </location>
</feature>
<evidence type="ECO:0000259" key="1">
    <source>
        <dbReference type="Pfam" id="PF00149"/>
    </source>
</evidence>
<dbReference type="Gene3D" id="3.60.21.10">
    <property type="match status" value="1"/>
</dbReference>